<keyword evidence="4" id="KW-1185">Reference proteome</keyword>
<proteinExistence type="predicted"/>
<comment type="caution">
    <text evidence="3">The sequence shown here is derived from an EMBL/GenBank/DDBJ whole genome shotgun (WGS) entry which is preliminary data.</text>
</comment>
<evidence type="ECO:0000256" key="2">
    <source>
        <dbReference type="SAM" id="MobiDB-lite"/>
    </source>
</evidence>
<dbReference type="Proteomes" id="UP000440096">
    <property type="component" value="Unassembled WGS sequence"/>
</dbReference>
<feature type="region of interest" description="Disordered" evidence="2">
    <location>
        <begin position="30"/>
        <end position="55"/>
    </location>
</feature>
<name>A0A6N7YHM4_9PSEU</name>
<gene>
    <name evidence="3" type="ORF">GKO32_00055</name>
</gene>
<dbReference type="RefSeq" id="WP_154754658.1">
    <property type="nucleotide sequence ID" value="NZ_WMBA01000001.1"/>
</dbReference>
<dbReference type="InterPro" id="IPR010998">
    <property type="entry name" value="Integrase_recombinase_N"/>
</dbReference>
<evidence type="ECO:0000256" key="1">
    <source>
        <dbReference type="ARBA" id="ARBA00023125"/>
    </source>
</evidence>
<protein>
    <recommendedName>
        <fullName evidence="5">Core-binding (CB) domain-containing protein</fullName>
    </recommendedName>
</protein>
<evidence type="ECO:0000313" key="3">
    <source>
        <dbReference type="EMBL" id="MTD52385.1"/>
    </source>
</evidence>
<dbReference type="Gene3D" id="1.10.150.130">
    <property type="match status" value="1"/>
</dbReference>
<evidence type="ECO:0000313" key="4">
    <source>
        <dbReference type="Proteomes" id="UP000440096"/>
    </source>
</evidence>
<dbReference type="OrthoDB" id="4326943at2"/>
<organism evidence="3 4">
    <name type="scientific">Amycolatopsis pithecellobii</name>
    <dbReference type="NCBI Taxonomy" id="664692"/>
    <lineage>
        <taxon>Bacteria</taxon>
        <taxon>Bacillati</taxon>
        <taxon>Actinomycetota</taxon>
        <taxon>Actinomycetes</taxon>
        <taxon>Pseudonocardiales</taxon>
        <taxon>Pseudonocardiaceae</taxon>
        <taxon>Amycolatopsis</taxon>
    </lineage>
</organism>
<dbReference type="AlphaFoldDB" id="A0A6N7YHM4"/>
<reference evidence="3 4" key="1">
    <citation type="submission" date="2019-11" db="EMBL/GenBank/DDBJ databases">
        <title>Draft genome of Amycolatopsis RM579.</title>
        <authorList>
            <person name="Duangmal K."/>
            <person name="Mingma R."/>
        </authorList>
    </citation>
    <scope>NUCLEOTIDE SEQUENCE [LARGE SCALE GENOMIC DNA]</scope>
    <source>
        <strain evidence="3 4">RM579</strain>
    </source>
</reference>
<dbReference type="GO" id="GO:0003677">
    <property type="term" value="F:DNA binding"/>
    <property type="evidence" value="ECO:0007669"/>
    <property type="project" value="UniProtKB-KW"/>
</dbReference>
<accession>A0A6N7YHM4</accession>
<keyword evidence="1" id="KW-0238">DNA-binding</keyword>
<sequence length="114" mass="13080">MTTSTGVFKRCSCRDAARVELPAMADGRRRQLRRGGFRSQRARDYLRNPATADPAPATVSTAQWLQLWLDTRLGPRQSTLYTYRRHMRHYLVPYLGGTLLRSSPMHGCRRCSPL</sequence>
<evidence type="ECO:0008006" key="5">
    <source>
        <dbReference type="Google" id="ProtNLM"/>
    </source>
</evidence>
<dbReference type="EMBL" id="WMBA01000001">
    <property type="protein sequence ID" value="MTD52385.1"/>
    <property type="molecule type" value="Genomic_DNA"/>
</dbReference>